<evidence type="ECO:0000256" key="4">
    <source>
        <dbReference type="ARBA" id="ARBA00022737"/>
    </source>
</evidence>
<keyword evidence="2" id="KW-0963">Cytoplasm</keyword>
<sequence>MNIDISVKRAGILSGHKACITKILFSNDENYILSSSLDNKICLWNVNTHLHINTYKDVHKKGINDIALFKDNSKFFSAGNDAYVYLWDTLSNRILNRVNVNDKVNVAKLSKNEKLLFCSKNNSVNIYDFRERDFKKKNSPLQVFSDAKDLISDIFLDEFEIYSCSIDNSLRLYDLRMGKMMSYDMKSSILSMDLTNDRNYVGVNLIDNSIKLIEKNSGTVLGLYKGDMNNNHRRNIKFDNKNKFILSCSYKNELLIYDIVNSNIINSTTFYNDLEFEEDLDIYKNTYYILPIGKPTYYLNINKHILTENAYIDRDKYYSILNKYKHYGKKVSTHSSDADFQNVNNKIVCGDIDGDIHVLQLYYM</sequence>
<protein>
    <submittedName>
        <fullName evidence="7">Mitogen-activated protein kinase organizer 1, putative</fullName>
    </submittedName>
</protein>
<feature type="repeat" description="WD" evidence="6">
    <location>
        <begin position="13"/>
        <end position="54"/>
    </location>
</feature>
<proteinExistence type="inferred from homology"/>
<dbReference type="SUPFAM" id="SSF50978">
    <property type="entry name" value="WD40 repeat-like"/>
    <property type="match status" value="1"/>
</dbReference>
<dbReference type="PROSITE" id="PS00678">
    <property type="entry name" value="WD_REPEATS_1"/>
    <property type="match status" value="1"/>
</dbReference>
<dbReference type="GO" id="GO:0071013">
    <property type="term" value="C:catalytic step 2 spliceosome"/>
    <property type="evidence" value="ECO:0007669"/>
    <property type="project" value="TreeGrafter"/>
</dbReference>
<dbReference type="InterPro" id="IPR019775">
    <property type="entry name" value="WD40_repeat_CS"/>
</dbReference>
<keyword evidence="7" id="KW-0418">Kinase</keyword>
<dbReference type="Proteomes" id="UP000219799">
    <property type="component" value="Chromosome 1"/>
</dbReference>
<dbReference type="AlphaFoldDB" id="A0A1C3KLD0"/>
<accession>A0A1C3KLD0</accession>
<comment type="similarity">
    <text evidence="5">Belongs to the WD repeat MORG1 family.</text>
</comment>
<reference evidence="7 8" key="1">
    <citation type="submission" date="2016-06" db="EMBL/GenBank/DDBJ databases">
        <authorList>
            <consortium name="Pathogen Informatics"/>
        </authorList>
    </citation>
    <scope>NUCLEOTIDE SEQUENCE [LARGE SCALE GENOMIC DNA]</scope>
    <source>
        <strain evidence="7">PmlGA01</strain>
    </source>
</reference>
<keyword evidence="7" id="KW-0808">Transferase</keyword>
<dbReference type="InterPro" id="IPR036322">
    <property type="entry name" value="WD40_repeat_dom_sf"/>
</dbReference>
<dbReference type="SMART" id="SM00320">
    <property type="entry name" value="WD40"/>
    <property type="match status" value="6"/>
</dbReference>
<dbReference type="Pfam" id="PF00400">
    <property type="entry name" value="WD40"/>
    <property type="match status" value="2"/>
</dbReference>
<dbReference type="PANTHER" id="PTHR22842:SF3">
    <property type="entry name" value="WD REPEAT DOMAIN-CONTAINING PROTEIN 83"/>
    <property type="match status" value="1"/>
</dbReference>
<dbReference type="Gene3D" id="2.130.10.10">
    <property type="entry name" value="YVTN repeat-like/Quinoprotein amine dehydrogenase"/>
    <property type="match status" value="1"/>
</dbReference>
<feature type="repeat" description="WD" evidence="6">
    <location>
        <begin position="56"/>
        <end position="97"/>
    </location>
</feature>
<dbReference type="PROSITE" id="PS50294">
    <property type="entry name" value="WD_REPEATS_REGION"/>
    <property type="match status" value="1"/>
</dbReference>
<dbReference type="GO" id="GO:0016301">
    <property type="term" value="F:kinase activity"/>
    <property type="evidence" value="ECO:0007669"/>
    <property type="project" value="UniProtKB-KW"/>
</dbReference>
<keyword evidence="4" id="KW-0677">Repeat</keyword>
<keyword evidence="3 6" id="KW-0853">WD repeat</keyword>
<evidence type="ECO:0000256" key="6">
    <source>
        <dbReference type="PROSITE-ProRule" id="PRU00221"/>
    </source>
</evidence>
<dbReference type="EMBL" id="LT594489">
    <property type="protein sequence ID" value="SBT74796.1"/>
    <property type="molecule type" value="Genomic_DNA"/>
</dbReference>
<evidence type="ECO:0000256" key="5">
    <source>
        <dbReference type="ARBA" id="ARBA00038145"/>
    </source>
</evidence>
<dbReference type="InterPro" id="IPR001680">
    <property type="entry name" value="WD40_rpt"/>
</dbReference>
<dbReference type="GO" id="GO:0005737">
    <property type="term" value="C:cytoplasm"/>
    <property type="evidence" value="ECO:0007669"/>
    <property type="project" value="UniProtKB-SubCell"/>
</dbReference>
<evidence type="ECO:0000256" key="1">
    <source>
        <dbReference type="ARBA" id="ARBA00004496"/>
    </source>
</evidence>
<dbReference type="VEuPathDB" id="PlasmoDB:PmUG01_01028600"/>
<dbReference type="InterPro" id="IPR051980">
    <property type="entry name" value="WD_repeat_MORG1"/>
</dbReference>
<gene>
    <name evidence="7" type="primary">MORG1</name>
    <name evidence="7" type="ORF">PMLGA01_010019300</name>
</gene>
<evidence type="ECO:0000256" key="3">
    <source>
        <dbReference type="ARBA" id="ARBA00022574"/>
    </source>
</evidence>
<organism evidence="7 8">
    <name type="scientific">Plasmodium malariae</name>
    <dbReference type="NCBI Taxonomy" id="5858"/>
    <lineage>
        <taxon>Eukaryota</taxon>
        <taxon>Sar</taxon>
        <taxon>Alveolata</taxon>
        <taxon>Apicomplexa</taxon>
        <taxon>Aconoidasida</taxon>
        <taxon>Haemosporida</taxon>
        <taxon>Plasmodiidae</taxon>
        <taxon>Plasmodium</taxon>
        <taxon>Plasmodium (Plasmodium)</taxon>
    </lineage>
</organism>
<comment type="subcellular location">
    <subcellularLocation>
        <location evidence="1">Cytoplasm</location>
    </subcellularLocation>
</comment>
<evidence type="ECO:0000313" key="7">
    <source>
        <dbReference type="EMBL" id="SBT74796.1"/>
    </source>
</evidence>
<dbReference type="InterPro" id="IPR015943">
    <property type="entry name" value="WD40/YVTN_repeat-like_dom_sf"/>
</dbReference>
<dbReference type="PROSITE" id="PS50082">
    <property type="entry name" value="WD_REPEATS_2"/>
    <property type="match status" value="2"/>
</dbReference>
<evidence type="ECO:0000313" key="8">
    <source>
        <dbReference type="Proteomes" id="UP000219799"/>
    </source>
</evidence>
<evidence type="ECO:0000256" key="2">
    <source>
        <dbReference type="ARBA" id="ARBA00022490"/>
    </source>
</evidence>
<dbReference type="GO" id="GO:0000398">
    <property type="term" value="P:mRNA splicing, via spliceosome"/>
    <property type="evidence" value="ECO:0007669"/>
    <property type="project" value="TreeGrafter"/>
</dbReference>
<name>A0A1C3KLD0_PLAMA</name>
<dbReference type="PANTHER" id="PTHR22842">
    <property type="entry name" value="WD40 REPEAT PROTEIN"/>
    <property type="match status" value="1"/>
</dbReference>